<dbReference type="PATRIC" id="fig|1423740.3.peg.741"/>
<dbReference type="InterPro" id="IPR051258">
    <property type="entry name" value="Diverse_Substrate_Transporter"/>
</dbReference>
<feature type="transmembrane region" description="Helical" evidence="7">
    <location>
        <begin position="127"/>
        <end position="146"/>
    </location>
</feature>
<keyword evidence="5 7" id="KW-1133">Transmembrane helix</keyword>
<evidence type="ECO:0000256" key="1">
    <source>
        <dbReference type="ARBA" id="ARBA00004651"/>
    </source>
</evidence>
<dbReference type="PANTHER" id="PTHR42920">
    <property type="entry name" value="OS03G0707200 PROTEIN-RELATED"/>
    <property type="match status" value="1"/>
</dbReference>
<feature type="transmembrane region" description="Helical" evidence="7">
    <location>
        <begin position="105"/>
        <end position="122"/>
    </location>
</feature>
<keyword evidence="4 7" id="KW-0812">Transmembrane</keyword>
<accession>A0A0R1U1M2</accession>
<dbReference type="RefSeq" id="WP_025020214.1">
    <property type="nucleotide sequence ID" value="NZ_AZFH01000001.1"/>
</dbReference>
<dbReference type="Proteomes" id="UP000051048">
    <property type="component" value="Unassembled WGS sequence"/>
</dbReference>
<evidence type="ECO:0000256" key="2">
    <source>
        <dbReference type="ARBA" id="ARBA00007362"/>
    </source>
</evidence>
<proteinExistence type="inferred from homology"/>
<dbReference type="Pfam" id="PF00892">
    <property type="entry name" value="EamA"/>
    <property type="match status" value="2"/>
</dbReference>
<feature type="transmembrane region" description="Helical" evidence="7">
    <location>
        <begin position="152"/>
        <end position="172"/>
    </location>
</feature>
<evidence type="ECO:0000259" key="8">
    <source>
        <dbReference type="Pfam" id="PF00892"/>
    </source>
</evidence>
<feature type="transmembrane region" description="Helical" evidence="7">
    <location>
        <begin position="247"/>
        <end position="267"/>
    </location>
</feature>
<evidence type="ECO:0000256" key="6">
    <source>
        <dbReference type="ARBA" id="ARBA00023136"/>
    </source>
</evidence>
<comment type="caution">
    <text evidence="9">The sequence shown here is derived from an EMBL/GenBank/DDBJ whole genome shotgun (WGS) entry which is preliminary data.</text>
</comment>
<keyword evidence="6 7" id="KW-0472">Membrane</keyword>
<evidence type="ECO:0000313" key="10">
    <source>
        <dbReference type="Proteomes" id="UP000051048"/>
    </source>
</evidence>
<evidence type="ECO:0000256" key="4">
    <source>
        <dbReference type="ARBA" id="ARBA00022692"/>
    </source>
</evidence>
<dbReference type="STRING" id="1423740.FC36_GL000694"/>
<organism evidence="9 10">
    <name type="scientific">Ligilactobacillus equi DSM 15833 = JCM 10991</name>
    <dbReference type="NCBI Taxonomy" id="1423740"/>
    <lineage>
        <taxon>Bacteria</taxon>
        <taxon>Bacillati</taxon>
        <taxon>Bacillota</taxon>
        <taxon>Bacilli</taxon>
        <taxon>Lactobacillales</taxon>
        <taxon>Lactobacillaceae</taxon>
        <taxon>Ligilactobacillus</taxon>
    </lineage>
</organism>
<dbReference type="SUPFAM" id="SSF103481">
    <property type="entry name" value="Multidrug resistance efflux transporter EmrE"/>
    <property type="match status" value="1"/>
</dbReference>
<comment type="similarity">
    <text evidence="2">Belongs to the EamA transporter family.</text>
</comment>
<name>A0A0R1U1M2_9LACO</name>
<evidence type="ECO:0000256" key="5">
    <source>
        <dbReference type="ARBA" id="ARBA00022989"/>
    </source>
</evidence>
<dbReference type="InterPro" id="IPR000620">
    <property type="entry name" value="EamA_dom"/>
</dbReference>
<feature type="domain" description="EamA" evidence="8">
    <location>
        <begin position="5"/>
        <end position="143"/>
    </location>
</feature>
<feature type="transmembrane region" description="Helical" evidence="7">
    <location>
        <begin position="38"/>
        <end position="55"/>
    </location>
</feature>
<evidence type="ECO:0000313" key="9">
    <source>
        <dbReference type="EMBL" id="KRL85322.1"/>
    </source>
</evidence>
<protein>
    <recommendedName>
        <fullName evidence="8">EamA domain-containing protein</fullName>
    </recommendedName>
</protein>
<dbReference type="GO" id="GO:0005886">
    <property type="term" value="C:plasma membrane"/>
    <property type="evidence" value="ECO:0007669"/>
    <property type="project" value="UniProtKB-SubCell"/>
</dbReference>
<feature type="transmembrane region" description="Helical" evidence="7">
    <location>
        <begin position="215"/>
        <end position="235"/>
    </location>
</feature>
<dbReference type="EMBL" id="AZFH01000001">
    <property type="protein sequence ID" value="KRL85322.1"/>
    <property type="molecule type" value="Genomic_DNA"/>
</dbReference>
<dbReference type="OrthoDB" id="9804865at2"/>
<keyword evidence="3" id="KW-1003">Cell membrane</keyword>
<dbReference type="AlphaFoldDB" id="A0A0R1U1M2"/>
<dbReference type="InterPro" id="IPR037185">
    <property type="entry name" value="EmrE-like"/>
</dbReference>
<reference evidence="9 10" key="1">
    <citation type="journal article" date="2015" name="Genome Announc.">
        <title>Expanding the biotechnology potential of lactobacilli through comparative genomics of 213 strains and associated genera.</title>
        <authorList>
            <person name="Sun Z."/>
            <person name="Harris H.M."/>
            <person name="McCann A."/>
            <person name="Guo C."/>
            <person name="Argimon S."/>
            <person name="Zhang W."/>
            <person name="Yang X."/>
            <person name="Jeffery I.B."/>
            <person name="Cooney J.C."/>
            <person name="Kagawa T.F."/>
            <person name="Liu W."/>
            <person name="Song Y."/>
            <person name="Salvetti E."/>
            <person name="Wrobel A."/>
            <person name="Rasinkangas P."/>
            <person name="Parkhill J."/>
            <person name="Rea M.C."/>
            <person name="O'Sullivan O."/>
            <person name="Ritari J."/>
            <person name="Douillard F.P."/>
            <person name="Paul Ross R."/>
            <person name="Yang R."/>
            <person name="Briner A.E."/>
            <person name="Felis G.E."/>
            <person name="de Vos W.M."/>
            <person name="Barrangou R."/>
            <person name="Klaenhammer T.R."/>
            <person name="Caufield P.W."/>
            <person name="Cui Y."/>
            <person name="Zhang H."/>
            <person name="O'Toole P.W."/>
        </authorList>
    </citation>
    <scope>NUCLEOTIDE SEQUENCE [LARGE SCALE GENOMIC DNA]</scope>
    <source>
        <strain evidence="9 10">DSM 15833</strain>
    </source>
</reference>
<sequence>MKKLKGILILLLVALIWGVAFVAQDKAGDVIGAFTFNASRNFLAVAFLGIFLLKRKSHGQLPPASKQLWLGGLWIGLVLFIAESFQQSAIASYPATAAVSGRSGFLASTYVIFVAVMAWIVGRNRNFLTAVAVVLSICGMYFLCLTRGLNEIYFGDILNVASAFFFALHILVIDRYRRLDSLMISCLQFVVAGSLALLCALVFDSLTWANFLEALVPIIYAGVISSGVGYTLQIVGQKYADPASSALVLSLESVFAALAGFILLGEVLTGREFFGGILVFLAVICAQIPDILMVYRNQKNMPR</sequence>
<gene>
    <name evidence="9" type="ORF">FC36_GL000694</name>
</gene>
<evidence type="ECO:0000256" key="3">
    <source>
        <dbReference type="ARBA" id="ARBA00022475"/>
    </source>
</evidence>
<comment type="subcellular location">
    <subcellularLocation>
        <location evidence="1">Cell membrane</location>
        <topology evidence="1">Multi-pass membrane protein</topology>
    </subcellularLocation>
</comment>
<feature type="domain" description="EamA" evidence="8">
    <location>
        <begin position="154"/>
        <end position="285"/>
    </location>
</feature>
<feature type="transmembrane region" description="Helical" evidence="7">
    <location>
        <begin position="67"/>
        <end position="85"/>
    </location>
</feature>
<evidence type="ECO:0000256" key="7">
    <source>
        <dbReference type="SAM" id="Phobius"/>
    </source>
</evidence>
<feature type="transmembrane region" description="Helical" evidence="7">
    <location>
        <begin position="184"/>
        <end position="203"/>
    </location>
</feature>
<dbReference type="PANTHER" id="PTHR42920:SF5">
    <property type="entry name" value="EAMA DOMAIN-CONTAINING PROTEIN"/>
    <property type="match status" value="1"/>
</dbReference>
<feature type="transmembrane region" description="Helical" evidence="7">
    <location>
        <begin position="273"/>
        <end position="295"/>
    </location>
</feature>